<feature type="region of interest" description="Disordered" evidence="1">
    <location>
        <begin position="1"/>
        <end position="25"/>
    </location>
</feature>
<dbReference type="Proteomes" id="UP001176941">
    <property type="component" value="Chromosome 8"/>
</dbReference>
<reference evidence="2" key="1">
    <citation type="submission" date="2023-04" db="EMBL/GenBank/DDBJ databases">
        <authorList>
            <consortium name="ELIXIR-Norway"/>
        </authorList>
    </citation>
    <scope>NUCLEOTIDE SEQUENCE [LARGE SCALE GENOMIC DNA]</scope>
</reference>
<protein>
    <submittedName>
        <fullName evidence="2">Uncharacterized protein</fullName>
    </submittedName>
</protein>
<evidence type="ECO:0000313" key="2">
    <source>
        <dbReference type="EMBL" id="CAI9178957.1"/>
    </source>
</evidence>
<gene>
    <name evidence="2" type="ORF">MRATA1EN1_LOCUS27919</name>
</gene>
<evidence type="ECO:0000313" key="3">
    <source>
        <dbReference type="Proteomes" id="UP001176941"/>
    </source>
</evidence>
<feature type="region of interest" description="Disordered" evidence="1">
    <location>
        <begin position="39"/>
        <end position="97"/>
    </location>
</feature>
<organism evidence="2 3">
    <name type="scientific">Rangifer tarandus platyrhynchus</name>
    <name type="common">Svalbard reindeer</name>
    <dbReference type="NCBI Taxonomy" id="3082113"/>
    <lineage>
        <taxon>Eukaryota</taxon>
        <taxon>Metazoa</taxon>
        <taxon>Chordata</taxon>
        <taxon>Craniata</taxon>
        <taxon>Vertebrata</taxon>
        <taxon>Euteleostomi</taxon>
        <taxon>Mammalia</taxon>
        <taxon>Eutheria</taxon>
        <taxon>Laurasiatheria</taxon>
        <taxon>Artiodactyla</taxon>
        <taxon>Ruminantia</taxon>
        <taxon>Pecora</taxon>
        <taxon>Cervidae</taxon>
        <taxon>Odocoileinae</taxon>
        <taxon>Rangifer</taxon>
    </lineage>
</organism>
<proteinExistence type="predicted"/>
<feature type="compositionally biased region" description="Basic and acidic residues" evidence="1">
    <location>
        <begin position="55"/>
        <end position="68"/>
    </location>
</feature>
<name>A0ABN8ZY88_RANTA</name>
<keyword evidence="3" id="KW-1185">Reference proteome</keyword>
<feature type="compositionally biased region" description="Polar residues" evidence="1">
    <location>
        <begin position="80"/>
        <end position="92"/>
    </location>
</feature>
<dbReference type="EMBL" id="OX459944">
    <property type="protein sequence ID" value="CAI9178957.1"/>
    <property type="molecule type" value="Genomic_DNA"/>
</dbReference>
<accession>A0ABN8ZY88</accession>
<evidence type="ECO:0000256" key="1">
    <source>
        <dbReference type="SAM" id="MobiDB-lite"/>
    </source>
</evidence>
<sequence>MESSASCRGAPVCRHPSSPASFQRSSTIRVRTCLLPPFRGVTVGSQPPSLLGGPEVRESRGPRQRDVGDTFWTGPPGEQDTCSRASAPSGTTEDPEAVGECWDGRAALSVPSHLLLERSRAQASPPPQRSVCQASQPPRLVSVTGHGAGCELREAAACLVLTAPQLECPSLLACSCPGLL</sequence>